<keyword evidence="2" id="KW-0032">Aminotransferase</keyword>
<dbReference type="SUPFAM" id="SSF53383">
    <property type="entry name" value="PLP-dependent transferases"/>
    <property type="match status" value="1"/>
</dbReference>
<dbReference type="EC" id="2.6.1.92" evidence="2"/>
<evidence type="ECO:0000313" key="3">
    <source>
        <dbReference type="Proteomes" id="UP001200430"/>
    </source>
</evidence>
<dbReference type="InterPro" id="IPR000653">
    <property type="entry name" value="DegT/StrS_aminotransferase"/>
</dbReference>
<dbReference type="PANTHER" id="PTHR30244:SF34">
    <property type="entry name" value="DTDP-4-AMINO-4,6-DIDEOXYGALACTOSE TRANSAMINASE"/>
    <property type="match status" value="1"/>
</dbReference>
<organism evidence="2 3">
    <name type="scientific">Dethiosulfovibrio marinus</name>
    <dbReference type="NCBI Taxonomy" id="133532"/>
    <lineage>
        <taxon>Bacteria</taxon>
        <taxon>Thermotogati</taxon>
        <taxon>Synergistota</taxon>
        <taxon>Synergistia</taxon>
        <taxon>Synergistales</taxon>
        <taxon>Dethiosulfovibrionaceae</taxon>
        <taxon>Dethiosulfovibrio</taxon>
    </lineage>
</organism>
<evidence type="ECO:0000256" key="1">
    <source>
        <dbReference type="RuleBase" id="RU004508"/>
    </source>
</evidence>
<keyword evidence="2" id="KW-0808">Transferase</keyword>
<dbReference type="InterPro" id="IPR015424">
    <property type="entry name" value="PyrdxlP-dep_Trfase"/>
</dbReference>
<dbReference type="GO" id="GO:0008483">
    <property type="term" value="F:transaminase activity"/>
    <property type="evidence" value="ECO:0007669"/>
    <property type="project" value="UniProtKB-KW"/>
</dbReference>
<keyword evidence="3" id="KW-1185">Reference proteome</keyword>
<dbReference type="InterPro" id="IPR015422">
    <property type="entry name" value="PyrdxlP-dep_Trfase_small"/>
</dbReference>
<comment type="similarity">
    <text evidence="1">Belongs to the DegT/DnrJ/EryC1 family.</text>
</comment>
<dbReference type="PIRSF" id="PIRSF000390">
    <property type="entry name" value="PLP_StrS"/>
    <property type="match status" value="1"/>
</dbReference>
<reference evidence="2 3" key="1">
    <citation type="submission" date="2022-01" db="EMBL/GenBank/DDBJ databases">
        <title>Dethiosulfovibrio faecalis sp. nov., a novel proteolytic, non-sulfur-reducing bacterium isolated from a marine aquaculture solid waste bioreactor.</title>
        <authorList>
            <person name="Grabowski S."/>
            <person name="Apolinario E."/>
            <person name="Schneider N."/>
            <person name="Marshall C.W."/>
            <person name="Sowers K.R."/>
        </authorList>
    </citation>
    <scope>NUCLEOTIDE SEQUENCE [LARGE SCALE GENOMIC DNA]</scope>
    <source>
        <strain evidence="2 3">DSM 12537</strain>
    </source>
</reference>
<dbReference type="NCBIfam" id="TIGR03588">
    <property type="entry name" value="PseC"/>
    <property type="match status" value="1"/>
</dbReference>
<dbReference type="InterPro" id="IPR020026">
    <property type="entry name" value="PseC"/>
</dbReference>
<name>A0ABS9ENY8_9BACT</name>
<evidence type="ECO:0000313" key="2">
    <source>
        <dbReference type="EMBL" id="MCF4141528.1"/>
    </source>
</evidence>
<dbReference type="Proteomes" id="UP001200430">
    <property type="component" value="Unassembled WGS sequence"/>
</dbReference>
<dbReference type="InterPro" id="IPR015421">
    <property type="entry name" value="PyrdxlP-dep_Trfase_major"/>
</dbReference>
<dbReference type="RefSeq" id="WP_236097980.1">
    <property type="nucleotide sequence ID" value="NZ_JAKGUD010000001.1"/>
</dbReference>
<keyword evidence="1" id="KW-0663">Pyridoxal phosphate</keyword>
<dbReference type="Gene3D" id="3.90.1150.10">
    <property type="entry name" value="Aspartate Aminotransferase, domain 1"/>
    <property type="match status" value="1"/>
</dbReference>
<dbReference type="Pfam" id="PF01041">
    <property type="entry name" value="DegT_DnrJ_EryC1"/>
    <property type="match status" value="1"/>
</dbReference>
<accession>A0ABS9ENY8</accession>
<dbReference type="EMBL" id="JAKGUD010000001">
    <property type="protein sequence ID" value="MCF4141528.1"/>
    <property type="molecule type" value="Genomic_DNA"/>
</dbReference>
<sequence>MIPYGHQYIDEKDIEAVCSVLRGDWLTQGPTVESFEKALAAKVGCRYAVTFSNGTSALHGAMFAAGVEKGDEVITSPMTFAATSNSALYQGGVPVFADIDERTGCLDPEKAMEKLSHRTKVIAPISYSGYPVKLSPFMEMARSVGALVVEDGCHALGASRDGFMVGQEADMTVFSFHPVKHITTGEGGAVVTNDEELARKLRLFRSHGITKDPDEMENADGPWSNEMIDLGYNYRLTDLQCALGLSQLEKLDDFVSYRRAVAGRYDEVLAELPGAVIPAGHPGHGYHLYAFRVPADIRKKLFLDLRDEGIWVQVHYPPVHLHPYYRKSFGYKIGDFPVAERFYSMEISLPVYVGLSESDQGLVMRKIEDMLKNP</sequence>
<gene>
    <name evidence="2" type="primary">pseC</name>
    <name evidence="2" type="ORF">L2W38_01680</name>
</gene>
<dbReference type="PANTHER" id="PTHR30244">
    <property type="entry name" value="TRANSAMINASE"/>
    <property type="match status" value="1"/>
</dbReference>
<protein>
    <submittedName>
        <fullName evidence="2">UDP-4-amino-4, 6-dideoxy-N-acetyl-beta-L-altrosamine transaminase</fullName>
        <ecNumber evidence="2">2.6.1.92</ecNumber>
    </submittedName>
</protein>
<comment type="caution">
    <text evidence="2">The sequence shown here is derived from an EMBL/GenBank/DDBJ whole genome shotgun (WGS) entry which is preliminary data.</text>
</comment>
<dbReference type="Gene3D" id="3.40.640.10">
    <property type="entry name" value="Type I PLP-dependent aspartate aminotransferase-like (Major domain)"/>
    <property type="match status" value="1"/>
</dbReference>
<proteinExistence type="inferred from homology"/>
<dbReference type="CDD" id="cd00616">
    <property type="entry name" value="AHBA_syn"/>
    <property type="match status" value="1"/>
</dbReference>